<dbReference type="AlphaFoldDB" id="A0A8X6FM93"/>
<sequence>MTSVFFPLCLVVVFALASLPCDAQFGRFLQISPLIPNDDERDMCKSVAEAEGLKLKKVEKVVRKTCEVVCKFNDETRIVLNSPKDTACCDIVGVGPTGLCDGDGVCNMMGMKGMKE</sequence>
<reference evidence="2" key="1">
    <citation type="submission" date="2020-07" db="EMBL/GenBank/DDBJ databases">
        <title>Multicomponent nature underlies the extraordinary mechanical properties of spider dragline silk.</title>
        <authorList>
            <person name="Kono N."/>
            <person name="Nakamura H."/>
            <person name="Mori M."/>
            <person name="Yoshida Y."/>
            <person name="Ohtoshi R."/>
            <person name="Malay A.D."/>
            <person name="Moran D.A.P."/>
            <person name="Tomita M."/>
            <person name="Numata K."/>
            <person name="Arakawa K."/>
        </authorList>
    </citation>
    <scope>NUCLEOTIDE SEQUENCE</scope>
</reference>
<dbReference type="OrthoDB" id="6426510at2759"/>
<dbReference type="EMBL" id="BMAO01012730">
    <property type="protein sequence ID" value="GFQ83532.1"/>
    <property type="molecule type" value="Genomic_DNA"/>
</dbReference>
<evidence type="ECO:0000256" key="1">
    <source>
        <dbReference type="SAM" id="SignalP"/>
    </source>
</evidence>
<comment type="caution">
    <text evidence="2">The sequence shown here is derived from an EMBL/GenBank/DDBJ whole genome shotgun (WGS) entry which is preliminary data.</text>
</comment>
<dbReference type="Proteomes" id="UP000887116">
    <property type="component" value="Unassembled WGS sequence"/>
</dbReference>
<keyword evidence="1" id="KW-0732">Signal</keyword>
<feature type="signal peptide" evidence="1">
    <location>
        <begin position="1"/>
        <end position="23"/>
    </location>
</feature>
<name>A0A8X6FM93_TRICU</name>
<proteinExistence type="predicted"/>
<evidence type="ECO:0000313" key="2">
    <source>
        <dbReference type="EMBL" id="GFQ83532.1"/>
    </source>
</evidence>
<protein>
    <submittedName>
        <fullName evidence="2">Uncharacterized protein</fullName>
    </submittedName>
</protein>
<feature type="chain" id="PRO_5036497868" evidence="1">
    <location>
        <begin position="24"/>
        <end position="116"/>
    </location>
</feature>
<gene>
    <name evidence="2" type="ORF">TNCT_634122</name>
</gene>
<accession>A0A8X6FM93</accession>
<organism evidence="2 3">
    <name type="scientific">Trichonephila clavata</name>
    <name type="common">Joro spider</name>
    <name type="synonym">Nephila clavata</name>
    <dbReference type="NCBI Taxonomy" id="2740835"/>
    <lineage>
        <taxon>Eukaryota</taxon>
        <taxon>Metazoa</taxon>
        <taxon>Ecdysozoa</taxon>
        <taxon>Arthropoda</taxon>
        <taxon>Chelicerata</taxon>
        <taxon>Arachnida</taxon>
        <taxon>Araneae</taxon>
        <taxon>Araneomorphae</taxon>
        <taxon>Entelegynae</taxon>
        <taxon>Araneoidea</taxon>
        <taxon>Nephilidae</taxon>
        <taxon>Trichonephila</taxon>
    </lineage>
</organism>
<evidence type="ECO:0000313" key="3">
    <source>
        <dbReference type="Proteomes" id="UP000887116"/>
    </source>
</evidence>
<keyword evidence="3" id="KW-1185">Reference proteome</keyword>